<dbReference type="Proteomes" id="UP000796761">
    <property type="component" value="Unassembled WGS sequence"/>
</dbReference>
<accession>A0A8K1FWM9</accession>
<gene>
    <name evidence="1" type="ORF">HGM15179_020980</name>
</gene>
<organism evidence="1 2">
    <name type="scientific">Zosterops borbonicus</name>
    <dbReference type="NCBI Taxonomy" id="364589"/>
    <lineage>
        <taxon>Eukaryota</taxon>
        <taxon>Metazoa</taxon>
        <taxon>Chordata</taxon>
        <taxon>Craniata</taxon>
        <taxon>Vertebrata</taxon>
        <taxon>Euteleostomi</taxon>
        <taxon>Archelosauria</taxon>
        <taxon>Archosauria</taxon>
        <taxon>Dinosauria</taxon>
        <taxon>Saurischia</taxon>
        <taxon>Theropoda</taxon>
        <taxon>Coelurosauria</taxon>
        <taxon>Aves</taxon>
        <taxon>Neognathae</taxon>
        <taxon>Neoaves</taxon>
        <taxon>Telluraves</taxon>
        <taxon>Australaves</taxon>
        <taxon>Passeriformes</taxon>
        <taxon>Sylvioidea</taxon>
        <taxon>Zosteropidae</taxon>
        <taxon>Zosterops</taxon>
    </lineage>
</organism>
<reference evidence="1" key="1">
    <citation type="submission" date="2019-04" db="EMBL/GenBank/DDBJ databases">
        <title>Genome assembly of Zosterops borbonicus 15179.</title>
        <authorList>
            <person name="Leroy T."/>
            <person name="Anselmetti Y."/>
            <person name="Tilak M.-K."/>
            <person name="Nabholz B."/>
        </authorList>
    </citation>
    <scope>NUCLEOTIDE SEQUENCE</scope>
    <source>
        <strain evidence="1">HGM_15179</strain>
        <tissue evidence="1">Muscle</tissue>
    </source>
</reference>
<comment type="caution">
    <text evidence="1">The sequence shown here is derived from an EMBL/GenBank/DDBJ whole genome shotgun (WGS) entry which is preliminary data.</text>
</comment>
<dbReference type="AlphaFoldDB" id="A0A8K1FWM9"/>
<protein>
    <submittedName>
        <fullName evidence="1">Uncharacterized protein</fullName>
    </submittedName>
</protein>
<evidence type="ECO:0000313" key="1">
    <source>
        <dbReference type="EMBL" id="TRZ06127.1"/>
    </source>
</evidence>
<keyword evidence="2" id="KW-1185">Reference proteome</keyword>
<dbReference type="EMBL" id="SWJQ01002883">
    <property type="protein sequence ID" value="TRZ06127.1"/>
    <property type="molecule type" value="Genomic_DNA"/>
</dbReference>
<evidence type="ECO:0000313" key="2">
    <source>
        <dbReference type="Proteomes" id="UP000796761"/>
    </source>
</evidence>
<feature type="non-terminal residue" evidence="1">
    <location>
        <position position="235"/>
    </location>
</feature>
<proteinExistence type="predicted"/>
<sequence>MKATSPSPHQDLEDLMAVVADVGELAALMTVPQDRSPFLYPESLRAALRKFIWHLRDALEHSDVTSQAMAALVTTPEATWDDVRAAGRAWQESSFLVWKSSMWLMNEAMDLLCTWEDGDTSEANAQAGDLQDEIVTWRRVKNILSDKTQHPWMIREVFSFLNAHKARVAEVVQAMVTLSQSGVATERRQRAEATWTLVGCLVDLCSRAFKSLRMLQQWLGNIKLALKEQEASADV</sequence>
<name>A0A8K1FWM9_9PASS</name>